<sequence length="119" mass="13450">MCAILMVEVAKLPYVNQVEFLLNMIAPAFTMYFVYLLRRPFINVNLRILLANSSIGLMLLIITRMFSFLSAPRDSTKCTKYLCLCISNIAAGVDRNKLERRNGSSPIAIGRFYGYRGTA</sequence>
<dbReference type="AlphaFoldDB" id="A0A1I8AUH8"/>
<evidence type="ECO:0000256" key="1">
    <source>
        <dbReference type="SAM" id="Phobius"/>
    </source>
</evidence>
<keyword evidence="2" id="KW-1185">Reference proteome</keyword>
<evidence type="ECO:0000313" key="2">
    <source>
        <dbReference type="Proteomes" id="UP000095287"/>
    </source>
</evidence>
<keyword evidence="1" id="KW-0472">Membrane</keyword>
<feature type="transmembrane region" description="Helical" evidence="1">
    <location>
        <begin position="49"/>
        <end position="69"/>
    </location>
</feature>
<feature type="transmembrane region" description="Helical" evidence="1">
    <location>
        <begin position="20"/>
        <end position="37"/>
    </location>
</feature>
<keyword evidence="1" id="KW-1133">Transmembrane helix</keyword>
<organism evidence="2 3">
    <name type="scientific">Steinernema glaseri</name>
    <dbReference type="NCBI Taxonomy" id="37863"/>
    <lineage>
        <taxon>Eukaryota</taxon>
        <taxon>Metazoa</taxon>
        <taxon>Ecdysozoa</taxon>
        <taxon>Nematoda</taxon>
        <taxon>Chromadorea</taxon>
        <taxon>Rhabditida</taxon>
        <taxon>Tylenchina</taxon>
        <taxon>Panagrolaimomorpha</taxon>
        <taxon>Strongyloidoidea</taxon>
        <taxon>Steinernematidae</taxon>
        <taxon>Steinernema</taxon>
    </lineage>
</organism>
<dbReference type="Proteomes" id="UP000095287">
    <property type="component" value="Unplaced"/>
</dbReference>
<evidence type="ECO:0000313" key="3">
    <source>
        <dbReference type="WBParaSite" id="L893_g9344.t1"/>
    </source>
</evidence>
<protein>
    <submittedName>
        <fullName evidence="3">Sugar transporter SWEET1</fullName>
    </submittedName>
</protein>
<keyword evidence="1" id="KW-0812">Transmembrane</keyword>
<proteinExistence type="predicted"/>
<name>A0A1I8AUH8_9BILA</name>
<reference evidence="3" key="1">
    <citation type="submission" date="2016-11" db="UniProtKB">
        <authorList>
            <consortium name="WormBaseParasite"/>
        </authorList>
    </citation>
    <scope>IDENTIFICATION</scope>
</reference>
<accession>A0A1I8AUH8</accession>
<dbReference type="WBParaSite" id="L893_g9344.t1">
    <property type="protein sequence ID" value="L893_g9344.t1"/>
    <property type="gene ID" value="L893_g9344"/>
</dbReference>